<proteinExistence type="predicted"/>
<evidence type="ECO:0000313" key="1">
    <source>
        <dbReference type="EMBL" id="RWS22896.1"/>
    </source>
</evidence>
<dbReference type="SUPFAM" id="SSF47798">
    <property type="entry name" value="Barrier-to-autointegration factor, BAF"/>
    <property type="match status" value="1"/>
</dbReference>
<evidence type="ECO:0000313" key="2">
    <source>
        <dbReference type="Proteomes" id="UP000288716"/>
    </source>
</evidence>
<sequence>MYSQVLESFKSDPISSKPLTEITGIGSAIARDLKTHGFSTVRVAHANSQHIKKSYEFMRRLLDKYIEEARR</sequence>
<dbReference type="InterPro" id="IPR004122">
    <property type="entry name" value="BAF_prot"/>
</dbReference>
<dbReference type="GO" id="GO:0003677">
    <property type="term" value="F:DNA binding"/>
    <property type="evidence" value="ECO:0007669"/>
    <property type="project" value="InterPro"/>
</dbReference>
<name>A0A443S5R9_9ACAR</name>
<protein>
    <submittedName>
        <fullName evidence="1">Uncharacterized protein</fullName>
    </submittedName>
</protein>
<gene>
    <name evidence="1" type="ORF">B4U80_13986</name>
</gene>
<organism evidence="1 2">
    <name type="scientific">Leptotrombidium deliense</name>
    <dbReference type="NCBI Taxonomy" id="299467"/>
    <lineage>
        <taxon>Eukaryota</taxon>
        <taxon>Metazoa</taxon>
        <taxon>Ecdysozoa</taxon>
        <taxon>Arthropoda</taxon>
        <taxon>Chelicerata</taxon>
        <taxon>Arachnida</taxon>
        <taxon>Acari</taxon>
        <taxon>Acariformes</taxon>
        <taxon>Trombidiformes</taxon>
        <taxon>Prostigmata</taxon>
        <taxon>Anystina</taxon>
        <taxon>Parasitengona</taxon>
        <taxon>Trombiculoidea</taxon>
        <taxon>Trombiculidae</taxon>
        <taxon>Leptotrombidium</taxon>
    </lineage>
</organism>
<comment type="caution">
    <text evidence="1">The sequence shown here is derived from an EMBL/GenBank/DDBJ whole genome shotgun (WGS) entry which is preliminary data.</text>
</comment>
<dbReference type="AlphaFoldDB" id="A0A443S5R9"/>
<dbReference type="VEuPathDB" id="VectorBase:LDEU009144"/>
<keyword evidence="2" id="KW-1185">Reference proteome</keyword>
<dbReference type="Gene3D" id="1.10.150.20">
    <property type="entry name" value="5' to 3' exonuclease, C-terminal subdomain"/>
    <property type="match status" value="1"/>
</dbReference>
<accession>A0A443S5R9</accession>
<dbReference type="Proteomes" id="UP000288716">
    <property type="component" value="Unassembled WGS sequence"/>
</dbReference>
<dbReference type="EMBL" id="NCKV01007639">
    <property type="protein sequence ID" value="RWS22896.1"/>
    <property type="molecule type" value="Genomic_DNA"/>
</dbReference>
<dbReference type="OrthoDB" id="9997163at2759"/>
<dbReference type="Pfam" id="PF02961">
    <property type="entry name" value="SAM_BAF"/>
    <property type="match status" value="1"/>
</dbReference>
<reference evidence="1 2" key="1">
    <citation type="journal article" date="2018" name="Gigascience">
        <title>Genomes of trombidid mites reveal novel predicted allergens and laterally-transferred genes associated with secondary metabolism.</title>
        <authorList>
            <person name="Dong X."/>
            <person name="Chaisiri K."/>
            <person name="Xia D."/>
            <person name="Armstrong S.D."/>
            <person name="Fang Y."/>
            <person name="Donnelly M.J."/>
            <person name="Kadowaki T."/>
            <person name="McGarry J.W."/>
            <person name="Darby A.C."/>
            <person name="Makepeace B.L."/>
        </authorList>
    </citation>
    <scope>NUCLEOTIDE SEQUENCE [LARGE SCALE GENOMIC DNA]</scope>
    <source>
        <strain evidence="1">UoL-UT</strain>
    </source>
</reference>
<dbReference type="InterPro" id="IPR036617">
    <property type="entry name" value="BAF_sf"/>
</dbReference>